<dbReference type="PANTHER" id="PTHR11473">
    <property type="entry name" value="AROMATIC AMINO ACID HYDROXYLASE"/>
    <property type="match status" value="1"/>
</dbReference>
<dbReference type="EMBL" id="QYRP01000002">
    <property type="protein sequence ID" value="RJS47844.1"/>
    <property type="molecule type" value="Genomic_DNA"/>
</dbReference>
<dbReference type="GO" id="GO:0005506">
    <property type="term" value="F:iron ion binding"/>
    <property type="evidence" value="ECO:0007669"/>
    <property type="project" value="InterPro"/>
</dbReference>
<name>A0A3A5HIE7_9ACTN</name>
<evidence type="ECO:0000313" key="10">
    <source>
        <dbReference type="Proteomes" id="UP000276542"/>
    </source>
</evidence>
<evidence type="ECO:0000256" key="4">
    <source>
        <dbReference type="ARBA" id="ARBA00023002"/>
    </source>
</evidence>
<dbReference type="InterPro" id="IPR036329">
    <property type="entry name" value="Aro-AA_hydroxylase_C_sf"/>
</dbReference>
<sequence length="297" mass="32838">MFEEAQLYSPVTTDEDGNVTVHLVEGHPGLKDPEYQRRRNEIAAVSLAWQPGDPLPRIDYTETEHEVWRTVCEHLGPLHSRHACRAFNDAVRALDLPRDRVPQLSEVTDGLQGLTGFSYVPAPGIVPLEEFYGSLEDGIFHSTQYLRHHAAPLYTPEPDLLHEVMGHGNLLADPSVASLNRLAGAAARRVTTPEALQVVADVFWFTVEFGVLWEEGSLKAYGAGILSSYGEIEEFGSMEIRPLDFAAMATIDYDITHYQPVLFAADSFGQMVDEVGGFFAACDDETPDRLGVVRKPG</sequence>
<keyword evidence="6 9" id="KW-0503">Monooxygenase</keyword>
<evidence type="ECO:0000313" key="9">
    <source>
        <dbReference type="EMBL" id="RJS47844.1"/>
    </source>
</evidence>
<comment type="cofactor">
    <cofactor evidence="1 7">
        <name>Fe(2+)</name>
        <dbReference type="ChEBI" id="CHEBI:29033"/>
    </cofactor>
</comment>
<dbReference type="Pfam" id="PF00351">
    <property type="entry name" value="Biopterin_H"/>
    <property type="match status" value="1"/>
</dbReference>
<dbReference type="AlphaFoldDB" id="A0A3A5HIE7"/>
<feature type="binding site" evidence="7">
    <location>
        <position position="162"/>
    </location>
    <ligand>
        <name>Fe cation</name>
        <dbReference type="ChEBI" id="CHEBI:24875"/>
    </ligand>
</feature>
<dbReference type="PROSITE" id="PS51410">
    <property type="entry name" value="BH4_AAA_HYDROXYL_2"/>
    <property type="match status" value="1"/>
</dbReference>
<evidence type="ECO:0000259" key="8">
    <source>
        <dbReference type="PROSITE" id="PS51410"/>
    </source>
</evidence>
<evidence type="ECO:0000256" key="6">
    <source>
        <dbReference type="ARBA" id="ARBA00023033"/>
    </source>
</evidence>
<dbReference type="Proteomes" id="UP000276542">
    <property type="component" value="Unassembled WGS sequence"/>
</dbReference>
<keyword evidence="4 9" id="KW-0560">Oxidoreductase</keyword>
<protein>
    <submittedName>
        <fullName evidence="9">Phenylalanine 4-monooxygenase</fullName>
        <ecNumber evidence="9">1.14.16.1</ecNumber>
    </submittedName>
</protein>
<keyword evidence="10" id="KW-1185">Reference proteome</keyword>
<proteinExistence type="inferred from homology"/>
<dbReference type="Gene3D" id="1.10.800.10">
    <property type="entry name" value="Aromatic amino acid hydroxylase"/>
    <property type="match status" value="1"/>
</dbReference>
<dbReference type="EC" id="1.14.16.1" evidence="9"/>
<dbReference type="PRINTS" id="PR00372">
    <property type="entry name" value="FYWHYDRXLASE"/>
</dbReference>
<accession>A0A3A5HIE7</accession>
<feature type="binding site" evidence="7">
    <location>
        <position position="208"/>
    </location>
    <ligand>
        <name>Fe cation</name>
        <dbReference type="ChEBI" id="CHEBI:24875"/>
    </ligand>
</feature>
<gene>
    <name evidence="9" type="ORF">D4739_07805</name>
</gene>
<dbReference type="RefSeq" id="WP_120061798.1">
    <property type="nucleotide sequence ID" value="NZ_QYRP01000002.1"/>
</dbReference>
<evidence type="ECO:0000256" key="5">
    <source>
        <dbReference type="ARBA" id="ARBA00023004"/>
    </source>
</evidence>
<dbReference type="InterPro" id="IPR036951">
    <property type="entry name" value="ArAA_hydroxylase_sf"/>
</dbReference>
<dbReference type="InterPro" id="IPR001273">
    <property type="entry name" value="ArAA_hydroxylase"/>
</dbReference>
<evidence type="ECO:0000256" key="3">
    <source>
        <dbReference type="ARBA" id="ARBA00022723"/>
    </source>
</evidence>
<evidence type="ECO:0000256" key="1">
    <source>
        <dbReference type="ARBA" id="ARBA00001954"/>
    </source>
</evidence>
<dbReference type="PANTHER" id="PTHR11473:SF24">
    <property type="entry name" value="PHENYLALANINE-4-HYDROXYLASE"/>
    <property type="match status" value="1"/>
</dbReference>
<dbReference type="CDD" id="cd00361">
    <property type="entry name" value="arom_aa_hydroxylase"/>
    <property type="match status" value="1"/>
</dbReference>
<organism evidence="9 10">
    <name type="scientific">Nocardioides cavernaquae</name>
    <dbReference type="NCBI Taxonomy" id="2321396"/>
    <lineage>
        <taxon>Bacteria</taxon>
        <taxon>Bacillati</taxon>
        <taxon>Actinomycetota</taxon>
        <taxon>Actinomycetes</taxon>
        <taxon>Propionibacteriales</taxon>
        <taxon>Nocardioidaceae</taxon>
        <taxon>Nocardioides</taxon>
    </lineage>
</organism>
<dbReference type="NCBIfam" id="NF008877">
    <property type="entry name" value="PRK11913.1-2"/>
    <property type="match status" value="1"/>
</dbReference>
<feature type="binding site" evidence="7">
    <location>
        <position position="167"/>
    </location>
    <ligand>
        <name>Fe cation</name>
        <dbReference type="ChEBI" id="CHEBI:24875"/>
    </ligand>
</feature>
<evidence type="ECO:0000256" key="2">
    <source>
        <dbReference type="ARBA" id="ARBA00009712"/>
    </source>
</evidence>
<dbReference type="OrthoDB" id="9780502at2"/>
<dbReference type="SUPFAM" id="SSF56534">
    <property type="entry name" value="Aromatic aminoacid monoxygenases, catalytic and oligomerization domains"/>
    <property type="match status" value="1"/>
</dbReference>
<dbReference type="InterPro" id="IPR019774">
    <property type="entry name" value="Aromatic-AA_hydroxylase_C"/>
</dbReference>
<keyword evidence="5 7" id="KW-0408">Iron</keyword>
<reference evidence="10" key="1">
    <citation type="submission" date="2018-09" db="EMBL/GenBank/DDBJ databases">
        <authorList>
            <person name="Zhu H."/>
        </authorList>
    </citation>
    <scope>NUCLEOTIDE SEQUENCE [LARGE SCALE GENOMIC DNA]</scope>
    <source>
        <strain evidence="10">K1W22B-1</strain>
    </source>
</reference>
<comment type="similarity">
    <text evidence="2">Belongs to the biopterin-dependent aromatic amino acid hydroxylase family.</text>
</comment>
<comment type="caution">
    <text evidence="9">The sequence shown here is derived from an EMBL/GenBank/DDBJ whole genome shotgun (WGS) entry which is preliminary data.</text>
</comment>
<feature type="domain" description="Biopterin-dependent aromatic amino acid hydroxylase family profile" evidence="8">
    <location>
        <begin position="1"/>
        <end position="297"/>
    </location>
</feature>
<evidence type="ECO:0000256" key="7">
    <source>
        <dbReference type="PIRSR" id="PIRSR601273-2"/>
    </source>
</evidence>
<dbReference type="GO" id="GO:0004505">
    <property type="term" value="F:phenylalanine 4-monooxygenase activity"/>
    <property type="evidence" value="ECO:0007669"/>
    <property type="project" value="UniProtKB-EC"/>
</dbReference>
<keyword evidence="3 7" id="KW-0479">Metal-binding</keyword>